<dbReference type="GO" id="GO:0043953">
    <property type="term" value="P:protein transport by the Tat complex"/>
    <property type="evidence" value="ECO:0007669"/>
    <property type="project" value="UniProtKB-UniRule"/>
</dbReference>
<keyword evidence="2 9" id="KW-0813">Transport</keyword>
<dbReference type="NCBIfam" id="TIGR01411">
    <property type="entry name" value="tatAE"/>
    <property type="match status" value="1"/>
</dbReference>
<keyword evidence="6 9" id="KW-1133">Transmembrane helix</keyword>
<evidence type="ECO:0000256" key="5">
    <source>
        <dbReference type="ARBA" id="ARBA00022927"/>
    </source>
</evidence>
<dbReference type="PATRIC" id="fig|1385369.3.peg.5947"/>
<dbReference type="Gene3D" id="1.20.5.3310">
    <property type="match status" value="1"/>
</dbReference>
<dbReference type="Pfam" id="PF02416">
    <property type="entry name" value="TatA_B_E"/>
    <property type="match status" value="1"/>
</dbReference>
<dbReference type="EMBL" id="AVFL01000032">
    <property type="protein sequence ID" value="EWY36991.1"/>
    <property type="molecule type" value="Genomic_DNA"/>
</dbReference>
<comment type="function">
    <text evidence="9">Part of the twin-arginine translocation (Tat) system that transports large folded proteins containing a characteristic twin-arginine motif in their signal peptide across membranes. TatA could form the protein-conducting channel of the Tat system.</text>
</comment>
<evidence type="ECO:0000256" key="6">
    <source>
        <dbReference type="ARBA" id="ARBA00022989"/>
    </source>
</evidence>
<comment type="subcellular location">
    <subcellularLocation>
        <location evidence="1 9">Cell membrane</location>
        <topology evidence="1 9">Single-pass membrane protein</topology>
    </subcellularLocation>
</comment>
<protein>
    <recommendedName>
        <fullName evidence="9">Sec-independent protein translocase protein TatA</fullName>
    </recommendedName>
</protein>
<keyword evidence="8 9" id="KW-0472">Membrane</keyword>
<keyword evidence="7 9" id="KW-0811">Translocation</keyword>
<evidence type="ECO:0000313" key="11">
    <source>
        <dbReference type="EMBL" id="EWY36991.1"/>
    </source>
</evidence>
<name>W9GWG1_9PROT</name>
<keyword evidence="12" id="KW-1185">Reference proteome</keyword>
<dbReference type="Proteomes" id="UP000019486">
    <property type="component" value="Unassembled WGS sequence"/>
</dbReference>
<comment type="subunit">
    <text evidence="9">The Tat system comprises two distinct complexes: a TatABC complex, containing multiple copies of TatA, TatB and TatC subunits, and a separate TatA complex, containing only TatA subunits. Substrates initially bind to the TatABC complex, which probably triggers association of the separate TatA complex to form the active translocon.</text>
</comment>
<keyword evidence="5 9" id="KW-0653">Protein transport</keyword>
<evidence type="ECO:0000313" key="12">
    <source>
        <dbReference type="Proteomes" id="UP000019486"/>
    </source>
</evidence>
<evidence type="ECO:0000256" key="1">
    <source>
        <dbReference type="ARBA" id="ARBA00004162"/>
    </source>
</evidence>
<evidence type="ECO:0000256" key="7">
    <source>
        <dbReference type="ARBA" id="ARBA00023010"/>
    </source>
</evidence>
<dbReference type="InterPro" id="IPR003369">
    <property type="entry name" value="TatA/B/E"/>
</dbReference>
<evidence type="ECO:0000256" key="9">
    <source>
        <dbReference type="HAMAP-Rule" id="MF_00236"/>
    </source>
</evidence>
<gene>
    <name evidence="9" type="primary">tatA</name>
    <name evidence="11" type="ORF">N825_22030</name>
</gene>
<dbReference type="PANTHER" id="PTHR42982">
    <property type="entry name" value="SEC-INDEPENDENT PROTEIN TRANSLOCASE PROTEIN TATA"/>
    <property type="match status" value="1"/>
</dbReference>
<dbReference type="AlphaFoldDB" id="W9GWG1"/>
<dbReference type="STRING" id="1385369.N825_22030"/>
<keyword evidence="4 9" id="KW-0812">Transmembrane</keyword>
<organism evidence="11 12">
    <name type="scientific">Skermanella stibiiresistens SB22</name>
    <dbReference type="NCBI Taxonomy" id="1385369"/>
    <lineage>
        <taxon>Bacteria</taxon>
        <taxon>Pseudomonadati</taxon>
        <taxon>Pseudomonadota</taxon>
        <taxon>Alphaproteobacteria</taxon>
        <taxon>Rhodospirillales</taxon>
        <taxon>Azospirillaceae</taxon>
        <taxon>Skermanella</taxon>
    </lineage>
</organism>
<evidence type="ECO:0000256" key="4">
    <source>
        <dbReference type="ARBA" id="ARBA00022692"/>
    </source>
</evidence>
<evidence type="ECO:0000256" key="3">
    <source>
        <dbReference type="ARBA" id="ARBA00022475"/>
    </source>
</evidence>
<proteinExistence type="inferred from homology"/>
<feature type="region of interest" description="Disordered" evidence="10">
    <location>
        <begin position="58"/>
        <end position="83"/>
    </location>
</feature>
<feature type="transmembrane region" description="Helical" evidence="9">
    <location>
        <begin position="6"/>
        <end position="24"/>
    </location>
</feature>
<dbReference type="GO" id="GO:0033281">
    <property type="term" value="C:TAT protein transport complex"/>
    <property type="evidence" value="ECO:0007669"/>
    <property type="project" value="UniProtKB-UniRule"/>
</dbReference>
<dbReference type="PANTHER" id="PTHR42982:SF1">
    <property type="entry name" value="SEC-INDEPENDENT PROTEIN TRANSLOCASE PROTEIN TATA"/>
    <property type="match status" value="1"/>
</dbReference>
<dbReference type="GO" id="GO:0008320">
    <property type="term" value="F:protein transmembrane transporter activity"/>
    <property type="evidence" value="ECO:0007669"/>
    <property type="project" value="UniProtKB-UniRule"/>
</dbReference>
<evidence type="ECO:0000256" key="2">
    <source>
        <dbReference type="ARBA" id="ARBA00022448"/>
    </source>
</evidence>
<sequence length="126" mass="13043">MSIGIWQVVLILLIVLIIFGAGKLPKVMGDVAKGIKNFKTGLKDDDDDAAADHGKVVHTPVASAPTTPATMTPTTTVVPETGHPTVHAAPQAVTQPVVQPVTHAPSTGVPTVDHTVTVKKDETANT</sequence>
<evidence type="ECO:0000256" key="8">
    <source>
        <dbReference type="ARBA" id="ARBA00023136"/>
    </source>
</evidence>
<accession>W9GWG1</accession>
<comment type="caution">
    <text evidence="11">The sequence shown here is derived from an EMBL/GenBank/DDBJ whole genome shotgun (WGS) entry which is preliminary data.</text>
</comment>
<comment type="similarity">
    <text evidence="9">Belongs to the TatA/E family.</text>
</comment>
<dbReference type="InterPro" id="IPR006312">
    <property type="entry name" value="TatA/E"/>
</dbReference>
<keyword evidence="3 9" id="KW-1003">Cell membrane</keyword>
<evidence type="ECO:0000256" key="10">
    <source>
        <dbReference type="SAM" id="MobiDB-lite"/>
    </source>
</evidence>
<reference evidence="11 12" key="1">
    <citation type="submission" date="2013-08" db="EMBL/GenBank/DDBJ databases">
        <title>The genome sequence of Skermanella stibiiresistens.</title>
        <authorList>
            <person name="Zhu W."/>
            <person name="Wang G."/>
        </authorList>
    </citation>
    <scope>NUCLEOTIDE SEQUENCE [LARGE SCALE GENOMIC DNA]</scope>
    <source>
        <strain evidence="11 12">SB22</strain>
    </source>
</reference>
<dbReference type="HAMAP" id="MF_00236">
    <property type="entry name" value="TatA_E"/>
    <property type="match status" value="1"/>
</dbReference>